<organism evidence="2 3">
    <name type="scientific">Thalassotalea profundi</name>
    <dbReference type="NCBI Taxonomy" id="2036687"/>
    <lineage>
        <taxon>Bacteria</taxon>
        <taxon>Pseudomonadati</taxon>
        <taxon>Pseudomonadota</taxon>
        <taxon>Gammaproteobacteria</taxon>
        <taxon>Alteromonadales</taxon>
        <taxon>Colwelliaceae</taxon>
        <taxon>Thalassotalea</taxon>
    </lineage>
</organism>
<sequence length="134" mass="14896">MQKTNHYNGFTLIELMITVAIIGILAAVVYPSYTSFVMRSDRSEGQRELVRLANLQEQLYTDSRAYTEDMKVLGMAADPYITESKKYSIDAKVTGDTFILTATAKNSQTKDTGCTTLTINEAGYKTPAGTCWEQ</sequence>
<evidence type="ECO:0000313" key="2">
    <source>
        <dbReference type="EMBL" id="GHE79784.1"/>
    </source>
</evidence>
<dbReference type="Gene3D" id="3.30.700.10">
    <property type="entry name" value="Glycoprotein, Type 4 Pilin"/>
    <property type="match status" value="1"/>
</dbReference>
<dbReference type="SUPFAM" id="SSF54523">
    <property type="entry name" value="Pili subunits"/>
    <property type="match status" value="1"/>
</dbReference>
<protein>
    <submittedName>
        <fullName evidence="2">Type IV minor pilin protein PilE</fullName>
    </submittedName>
</protein>
<dbReference type="InterPro" id="IPR031982">
    <property type="entry name" value="PilE-like"/>
</dbReference>
<keyword evidence="3" id="KW-1185">Reference proteome</keyword>
<evidence type="ECO:0000256" key="1">
    <source>
        <dbReference type="SAM" id="Phobius"/>
    </source>
</evidence>
<name>A0ABQ3IGJ9_9GAMM</name>
<keyword evidence="1" id="KW-0812">Transmembrane</keyword>
<dbReference type="NCBIfam" id="TIGR02532">
    <property type="entry name" value="IV_pilin_GFxxxE"/>
    <property type="match status" value="1"/>
</dbReference>
<dbReference type="RefSeq" id="WP_189376472.1">
    <property type="nucleotide sequence ID" value="NZ_BNAH01000002.1"/>
</dbReference>
<accession>A0ABQ3IGJ9</accession>
<comment type="caution">
    <text evidence="2">The sequence shown here is derived from an EMBL/GenBank/DDBJ whole genome shotgun (WGS) entry which is preliminary data.</text>
</comment>
<feature type="transmembrane region" description="Helical" evidence="1">
    <location>
        <begin position="12"/>
        <end position="33"/>
    </location>
</feature>
<dbReference type="EMBL" id="BNAH01000002">
    <property type="protein sequence ID" value="GHE79784.1"/>
    <property type="molecule type" value="Genomic_DNA"/>
</dbReference>
<dbReference type="Pfam" id="PF16732">
    <property type="entry name" value="ComP_DUS"/>
    <property type="match status" value="1"/>
</dbReference>
<dbReference type="Pfam" id="PF07963">
    <property type="entry name" value="N_methyl"/>
    <property type="match status" value="1"/>
</dbReference>
<reference evidence="3" key="1">
    <citation type="journal article" date="2019" name="Int. J. Syst. Evol. Microbiol.">
        <title>The Global Catalogue of Microorganisms (GCM) 10K type strain sequencing project: providing services to taxonomists for standard genome sequencing and annotation.</title>
        <authorList>
            <consortium name="The Broad Institute Genomics Platform"/>
            <consortium name="The Broad Institute Genome Sequencing Center for Infectious Disease"/>
            <person name="Wu L."/>
            <person name="Ma J."/>
        </authorList>
    </citation>
    <scope>NUCLEOTIDE SEQUENCE [LARGE SCALE GENOMIC DNA]</scope>
    <source>
        <strain evidence="3">CGMCC 1.15922</strain>
    </source>
</reference>
<keyword evidence="1" id="KW-1133">Transmembrane helix</keyword>
<gene>
    <name evidence="2" type="primary">pilE</name>
    <name evidence="2" type="ORF">GCM10011501_04420</name>
</gene>
<proteinExistence type="predicted"/>
<dbReference type="InterPro" id="IPR012902">
    <property type="entry name" value="N_methyl_site"/>
</dbReference>
<dbReference type="Proteomes" id="UP000626370">
    <property type="component" value="Unassembled WGS sequence"/>
</dbReference>
<keyword evidence="1" id="KW-0472">Membrane</keyword>
<evidence type="ECO:0000313" key="3">
    <source>
        <dbReference type="Proteomes" id="UP000626370"/>
    </source>
</evidence>
<dbReference type="InterPro" id="IPR045584">
    <property type="entry name" value="Pilin-like"/>
</dbReference>